<evidence type="ECO:0000313" key="2">
    <source>
        <dbReference type="EMBL" id="MFL4470578.1"/>
    </source>
</evidence>
<feature type="transmembrane region" description="Helical" evidence="1">
    <location>
        <begin position="159"/>
        <end position="176"/>
    </location>
</feature>
<gene>
    <name evidence="2" type="ORF">ACERZ8_12065</name>
</gene>
<feature type="transmembrane region" description="Helical" evidence="1">
    <location>
        <begin position="104"/>
        <end position="125"/>
    </location>
</feature>
<sequence length="320" mass="34204">MTPSEIEELSRASIPALFRSQLWLGLAASVGFAVTLVALRFEPLIAIVEDRVITPVWKRHGGIGPLALRFGLAIMMLLAAFGGLPRHGTEAWITPTFLVPDMQLTTVAGAPVLISVQVALAILLIAGFATRACGVAMIALSLTGPIVFGPSFWSYSPHFAAPGLILIALGAGRFSVDHVLNCDTAERLIAPYRQVFWRMSHILIGAGFVYLGLAYKLIQPTLLIAILEHGNMPTFGIPMPIIALVMTGVEILCGALLVTGRLVRPVALAILGAITFLAIVLGETPLFHANLYGALLVILLAGRTVPVAHRSPRFQQMRAV</sequence>
<keyword evidence="1" id="KW-1133">Transmembrane helix</keyword>
<dbReference type="Proteomes" id="UP001627408">
    <property type="component" value="Unassembled WGS sequence"/>
</dbReference>
<feature type="transmembrane region" description="Helical" evidence="1">
    <location>
        <begin position="196"/>
        <end position="215"/>
    </location>
</feature>
<accession>A0ABW8UTX0</accession>
<feature type="transmembrane region" description="Helical" evidence="1">
    <location>
        <begin position="235"/>
        <end position="258"/>
    </location>
</feature>
<evidence type="ECO:0000256" key="1">
    <source>
        <dbReference type="SAM" id="Phobius"/>
    </source>
</evidence>
<reference evidence="2 3" key="1">
    <citation type="submission" date="2024-08" db="EMBL/GenBank/DDBJ databases">
        <title>Tateyamaria sp. nov., isolated from marine algae.</title>
        <authorList>
            <person name="Choi B.J."/>
            <person name="Kim J.M."/>
            <person name="Lee J.K."/>
            <person name="Choi D.G."/>
            <person name="Bayburt H."/>
            <person name="Baek J.H."/>
            <person name="Han D.M."/>
            <person name="Jeon C.O."/>
        </authorList>
    </citation>
    <scope>NUCLEOTIDE SEQUENCE [LARGE SCALE GENOMIC DNA]</scope>
    <source>
        <strain evidence="2 3">KMU-156</strain>
    </source>
</reference>
<feature type="transmembrane region" description="Helical" evidence="1">
    <location>
        <begin position="132"/>
        <end position="153"/>
    </location>
</feature>
<feature type="transmembrane region" description="Helical" evidence="1">
    <location>
        <begin position="62"/>
        <end position="84"/>
    </location>
</feature>
<keyword evidence="3" id="KW-1185">Reference proteome</keyword>
<keyword evidence="1" id="KW-0472">Membrane</keyword>
<proteinExistence type="predicted"/>
<comment type="caution">
    <text evidence="2">The sequence shown here is derived from an EMBL/GenBank/DDBJ whole genome shotgun (WGS) entry which is preliminary data.</text>
</comment>
<protein>
    <recommendedName>
        <fullName evidence="4">DoxX family protein</fullName>
    </recommendedName>
</protein>
<organism evidence="2 3">
    <name type="scientific">Tateyamaria armeniaca</name>
    <dbReference type="NCBI Taxonomy" id="2518930"/>
    <lineage>
        <taxon>Bacteria</taxon>
        <taxon>Pseudomonadati</taxon>
        <taxon>Pseudomonadota</taxon>
        <taxon>Alphaproteobacteria</taxon>
        <taxon>Rhodobacterales</taxon>
        <taxon>Roseobacteraceae</taxon>
        <taxon>Tateyamaria</taxon>
    </lineage>
</organism>
<evidence type="ECO:0008006" key="4">
    <source>
        <dbReference type="Google" id="ProtNLM"/>
    </source>
</evidence>
<feature type="transmembrane region" description="Helical" evidence="1">
    <location>
        <begin position="265"/>
        <end position="281"/>
    </location>
</feature>
<name>A0ABW8UTX0_9RHOB</name>
<evidence type="ECO:0000313" key="3">
    <source>
        <dbReference type="Proteomes" id="UP001627408"/>
    </source>
</evidence>
<dbReference type="RefSeq" id="WP_407592427.1">
    <property type="nucleotide sequence ID" value="NZ_JBHDIY010000002.1"/>
</dbReference>
<keyword evidence="1" id="KW-0812">Transmembrane</keyword>
<feature type="transmembrane region" description="Helical" evidence="1">
    <location>
        <begin position="20"/>
        <end position="41"/>
    </location>
</feature>
<feature type="transmembrane region" description="Helical" evidence="1">
    <location>
        <begin position="287"/>
        <end position="308"/>
    </location>
</feature>
<dbReference type="EMBL" id="JBHDIY010000002">
    <property type="protein sequence ID" value="MFL4470578.1"/>
    <property type="molecule type" value="Genomic_DNA"/>
</dbReference>